<keyword evidence="10" id="KW-1185">Reference proteome</keyword>
<dbReference type="GO" id="GO:0009279">
    <property type="term" value="C:cell outer membrane"/>
    <property type="evidence" value="ECO:0007669"/>
    <property type="project" value="UniProtKB-SubCell"/>
</dbReference>
<evidence type="ECO:0000256" key="6">
    <source>
        <dbReference type="ARBA" id="ARBA00023136"/>
    </source>
</evidence>
<evidence type="ECO:0000256" key="8">
    <source>
        <dbReference type="SAM" id="SignalP"/>
    </source>
</evidence>
<protein>
    <submittedName>
        <fullName evidence="9">Outer membrane efflux protein</fullName>
    </submittedName>
</protein>
<evidence type="ECO:0000256" key="7">
    <source>
        <dbReference type="ARBA" id="ARBA00023237"/>
    </source>
</evidence>
<keyword evidence="4" id="KW-1134">Transmembrane beta strand</keyword>
<evidence type="ECO:0000256" key="4">
    <source>
        <dbReference type="ARBA" id="ARBA00022452"/>
    </source>
</evidence>
<reference evidence="9 10" key="1">
    <citation type="submission" date="2015-02" db="EMBL/GenBank/DDBJ databases">
        <title>Single-cell genomics of uncultivated deep-branching MTB reveals a conserved set of magnetosome genes.</title>
        <authorList>
            <person name="Kolinko S."/>
            <person name="Richter M."/>
            <person name="Glockner F.O."/>
            <person name="Brachmann A."/>
            <person name="Schuler D."/>
        </authorList>
    </citation>
    <scope>NUCLEOTIDE SEQUENCE [LARGE SCALE GENOMIC DNA]</scope>
    <source>
        <strain evidence="9">TM-1</strain>
    </source>
</reference>
<keyword evidence="8" id="KW-0732">Signal</keyword>
<comment type="caution">
    <text evidence="9">The sequence shown here is derived from an EMBL/GenBank/DDBJ whole genome shotgun (WGS) entry which is preliminary data.</text>
</comment>
<dbReference type="GO" id="GO:0015562">
    <property type="term" value="F:efflux transmembrane transporter activity"/>
    <property type="evidence" value="ECO:0007669"/>
    <property type="project" value="InterPro"/>
</dbReference>
<proteinExistence type="inferred from homology"/>
<keyword evidence="7" id="KW-0998">Cell outer membrane</keyword>
<evidence type="ECO:0000313" key="10">
    <source>
        <dbReference type="Proteomes" id="UP000033423"/>
    </source>
</evidence>
<dbReference type="GO" id="GO:1990281">
    <property type="term" value="C:efflux pump complex"/>
    <property type="evidence" value="ECO:0007669"/>
    <property type="project" value="TreeGrafter"/>
</dbReference>
<dbReference type="Gene3D" id="1.20.1600.10">
    <property type="entry name" value="Outer membrane efflux proteins (OEP)"/>
    <property type="match status" value="1"/>
</dbReference>
<keyword evidence="3" id="KW-0813">Transport</keyword>
<dbReference type="InterPro" id="IPR051906">
    <property type="entry name" value="TolC-like"/>
</dbReference>
<dbReference type="SUPFAM" id="SSF56954">
    <property type="entry name" value="Outer membrane efflux proteins (OEP)"/>
    <property type="match status" value="1"/>
</dbReference>
<dbReference type="GO" id="GO:0015288">
    <property type="term" value="F:porin activity"/>
    <property type="evidence" value="ECO:0007669"/>
    <property type="project" value="TreeGrafter"/>
</dbReference>
<evidence type="ECO:0000256" key="2">
    <source>
        <dbReference type="ARBA" id="ARBA00007613"/>
    </source>
</evidence>
<keyword evidence="5" id="KW-0812">Transmembrane</keyword>
<comment type="similarity">
    <text evidence="2">Belongs to the outer membrane factor (OMF) (TC 1.B.17) family.</text>
</comment>
<dbReference type="AlphaFoldDB" id="A0A0F3GI54"/>
<evidence type="ECO:0000256" key="5">
    <source>
        <dbReference type="ARBA" id="ARBA00022692"/>
    </source>
</evidence>
<feature type="signal peptide" evidence="8">
    <location>
        <begin position="1"/>
        <end position="16"/>
    </location>
</feature>
<dbReference type="PANTHER" id="PTHR30026">
    <property type="entry name" value="OUTER MEMBRANE PROTEIN TOLC"/>
    <property type="match status" value="1"/>
</dbReference>
<comment type="subcellular location">
    <subcellularLocation>
        <location evidence="1">Cell outer membrane</location>
    </subcellularLocation>
</comment>
<evidence type="ECO:0000313" key="9">
    <source>
        <dbReference type="EMBL" id="KJU81625.1"/>
    </source>
</evidence>
<name>A0A0F3GI54_9BACT</name>
<organism evidence="9 10">
    <name type="scientific">Candidatus Magnetobacterium bavaricum</name>
    <dbReference type="NCBI Taxonomy" id="29290"/>
    <lineage>
        <taxon>Bacteria</taxon>
        <taxon>Pseudomonadati</taxon>
        <taxon>Nitrospirota</taxon>
        <taxon>Thermodesulfovibrionia</taxon>
        <taxon>Thermodesulfovibrionales</taxon>
        <taxon>Candidatus Magnetobacteriaceae</taxon>
        <taxon>Candidatus Magnetobacterium</taxon>
    </lineage>
</organism>
<dbReference type="EMBL" id="LACI01002626">
    <property type="protein sequence ID" value="KJU81625.1"/>
    <property type="molecule type" value="Genomic_DNA"/>
</dbReference>
<sequence>MIVIAGLLAVALPVHAEDTALDALIEEALQNNHEVLMAQSRAYTSKFRTPQASTLPDPMVMFGYQNEGWNRYNYGQMSGAQWMLSVSQMFPYPGKLALKEQLTIKDTEVLDAVVHSVRLKTAARVEELYYDLFLTYKNIALIQDRVALFARIEDAALSRYASGMGQQVDVLMAQTEKYMLIEKQEMERQKMHAIEGMLNSTLGRLDVNTPIARPRDISPTPYVRSMADALMVAFETSPDILSKVKEIEATEVKVSIAQREYYPDINVSASVAKRGGEFEDMWSLTAAVNVPIFYKTKQRMAVSEARSMLSESKHDVDALKTMLASTIRENYTMIQTADKLIELYKNALIPRTYQDFELALSAYVTGKVEAITVISPLKSLIDYETLYFRQLVERQKAIARIEAIAPFGGPATEGGKGGQQK</sequence>
<gene>
    <name evidence="9" type="ORF">MBAV_006187</name>
</gene>
<dbReference type="PANTHER" id="PTHR30026:SF20">
    <property type="entry name" value="OUTER MEMBRANE PROTEIN TOLC"/>
    <property type="match status" value="1"/>
</dbReference>
<dbReference type="Pfam" id="PF02321">
    <property type="entry name" value="OEP"/>
    <property type="match status" value="2"/>
</dbReference>
<feature type="chain" id="PRO_5002461195" evidence="8">
    <location>
        <begin position="17"/>
        <end position="421"/>
    </location>
</feature>
<keyword evidence="6" id="KW-0472">Membrane</keyword>
<dbReference type="Proteomes" id="UP000033423">
    <property type="component" value="Unassembled WGS sequence"/>
</dbReference>
<accession>A0A0F3GI54</accession>
<dbReference type="InterPro" id="IPR003423">
    <property type="entry name" value="OMP_efflux"/>
</dbReference>
<evidence type="ECO:0000256" key="3">
    <source>
        <dbReference type="ARBA" id="ARBA00022448"/>
    </source>
</evidence>
<evidence type="ECO:0000256" key="1">
    <source>
        <dbReference type="ARBA" id="ARBA00004442"/>
    </source>
</evidence>